<evidence type="ECO:0000256" key="1">
    <source>
        <dbReference type="SAM" id="MobiDB-lite"/>
    </source>
</evidence>
<dbReference type="AlphaFoldDB" id="A0A5J5ISB7"/>
<dbReference type="InterPro" id="IPR011989">
    <property type="entry name" value="ARM-like"/>
</dbReference>
<name>A0A5J5ISB7_9MICO</name>
<keyword evidence="3" id="KW-1185">Reference proteome</keyword>
<dbReference type="Proteomes" id="UP000327039">
    <property type="component" value="Unassembled WGS sequence"/>
</dbReference>
<dbReference type="InterPro" id="IPR016024">
    <property type="entry name" value="ARM-type_fold"/>
</dbReference>
<proteinExistence type="predicted"/>
<dbReference type="EMBL" id="VYRZ01000003">
    <property type="protein sequence ID" value="KAA9085351.1"/>
    <property type="molecule type" value="Genomic_DNA"/>
</dbReference>
<dbReference type="SUPFAM" id="SSF48371">
    <property type="entry name" value="ARM repeat"/>
    <property type="match status" value="1"/>
</dbReference>
<gene>
    <name evidence="2" type="ORF">F6B42_12850</name>
</gene>
<dbReference type="OrthoDB" id="9134742at2"/>
<evidence type="ECO:0000313" key="2">
    <source>
        <dbReference type="EMBL" id="KAA9085351.1"/>
    </source>
</evidence>
<accession>A0A5J5ISB7</accession>
<dbReference type="Gene3D" id="1.25.10.10">
    <property type="entry name" value="Leucine-rich Repeat Variant"/>
    <property type="match status" value="1"/>
</dbReference>
<protein>
    <submittedName>
        <fullName evidence="2">HEAT repeat domain-containing protein</fullName>
    </submittedName>
</protein>
<reference evidence="3" key="1">
    <citation type="submission" date="2019-09" db="EMBL/GenBank/DDBJ databases">
        <title>Mumia zhuanghuii sp. nov. isolated from the intestinal contents of plateau pika (Ochotona curzoniae) in the Qinghai-Tibet plateau of China.</title>
        <authorList>
            <person name="Tian Z."/>
        </authorList>
    </citation>
    <scope>NUCLEOTIDE SEQUENCE [LARGE SCALE GENOMIC DNA]</scope>
    <source>
        <strain evidence="3">DSM 25564</strain>
    </source>
</reference>
<dbReference type="RefSeq" id="WP_150420073.1">
    <property type="nucleotide sequence ID" value="NZ_VYRZ01000003.1"/>
</dbReference>
<organism evidence="2 3">
    <name type="scientific">Microbacterium radiodurans</name>
    <dbReference type="NCBI Taxonomy" id="661398"/>
    <lineage>
        <taxon>Bacteria</taxon>
        <taxon>Bacillati</taxon>
        <taxon>Actinomycetota</taxon>
        <taxon>Actinomycetes</taxon>
        <taxon>Micrococcales</taxon>
        <taxon>Microbacteriaceae</taxon>
        <taxon>Microbacterium</taxon>
    </lineage>
</organism>
<evidence type="ECO:0000313" key="3">
    <source>
        <dbReference type="Proteomes" id="UP000327039"/>
    </source>
</evidence>
<sequence>MTQATPDAAADRLRAALQHADGSERVRSALAAGTYPRGSYVRVLVDRCAAEPDFTVRETLTWALTRQDRDLTLAALLPELRSPVAQARSQALHTLSKLGDERAWPEITPALLDDADPDVAKTAWRAASGLAPDRDRPALADALATHLGRGEPDLRRSLSRAFVALGADAEAAVDRAARSTEWEVRMHALATAHLLENPEDSFETAVAEARRTSARRDAAGWDDGARSDRASGDGPPPAR</sequence>
<feature type="compositionally biased region" description="Basic and acidic residues" evidence="1">
    <location>
        <begin position="208"/>
        <end position="231"/>
    </location>
</feature>
<feature type="region of interest" description="Disordered" evidence="1">
    <location>
        <begin position="199"/>
        <end position="239"/>
    </location>
</feature>
<comment type="caution">
    <text evidence="2">The sequence shown here is derived from an EMBL/GenBank/DDBJ whole genome shotgun (WGS) entry which is preliminary data.</text>
</comment>